<dbReference type="InterPro" id="IPR016156">
    <property type="entry name" value="FAD/NAD-linked_Rdtase_dimer_sf"/>
</dbReference>
<dbReference type="EMBL" id="RCUX01000005">
    <property type="protein sequence ID" value="RLP75954.1"/>
    <property type="molecule type" value="Genomic_DNA"/>
</dbReference>
<feature type="binding site" evidence="4">
    <location>
        <position position="55"/>
    </location>
    <ligand>
        <name>FAD</name>
        <dbReference type="ChEBI" id="CHEBI:57692"/>
    </ligand>
</feature>
<feature type="binding site" evidence="4">
    <location>
        <position position="328"/>
    </location>
    <ligand>
        <name>FAD</name>
        <dbReference type="ChEBI" id="CHEBI:57692"/>
    </ligand>
</feature>
<accession>A0A3L7A754</accession>
<dbReference type="PANTHER" id="PTHR43014">
    <property type="entry name" value="MERCURIC REDUCTASE"/>
    <property type="match status" value="1"/>
</dbReference>
<dbReference type="InterPro" id="IPR004099">
    <property type="entry name" value="Pyr_nucl-diS_OxRdtase_dimer"/>
</dbReference>
<keyword evidence="8" id="KW-1185">Reference proteome</keyword>
<comment type="cofactor">
    <cofactor evidence="4">
        <name>FAD</name>
        <dbReference type="ChEBI" id="CHEBI:57692"/>
    </cofactor>
    <text evidence="4">Binds 1 FAD per subunit.</text>
</comment>
<dbReference type="RefSeq" id="WP_121648240.1">
    <property type="nucleotide sequence ID" value="NZ_RCUX01000005.1"/>
</dbReference>
<evidence type="ECO:0000256" key="1">
    <source>
        <dbReference type="ARBA" id="ARBA00007532"/>
    </source>
</evidence>
<keyword evidence="2" id="KW-0285">Flavoprotein</keyword>
<dbReference type="InterPro" id="IPR001100">
    <property type="entry name" value="Pyr_nuc-diS_OxRdtase"/>
</dbReference>
<sequence length="479" mass="49701">MVYDFERTQKIAVIGGGPGGYEAALAGAQLGAEVTLIERIGVGGSAVISDVVPSKSLIATAEATTAIRTASDLGVRFYAQDESTGKPIQPEVAVNLGAVNKRLLSMAHAQSEDMRQALVEAGVTIIDGHGRLDGRDAVIASTESGGTGADFDRIEADTIVVSVGASPRILDTAKPDGERILTWTQLYNLKTVPEHLIVVGSGVTGAEFASAYRALGSTVTLISSRDQVLPGEDADAAAVIEKVFKRGGMTVLNKSRADSVVRDGDGVLATLSDGRTVSGSHALIAVGSIPNTAGIGLEEAGVLMSETGHIRVNRVARTSVPNIYAAGDCTTFLPLASVASMQGRTAIYHSQGDAVNPIELRNVAANVFTQPEIATVGWSQKEIEDGKVRGEIYKLPLAHNPRAKMMGLKDGFVKLFASVGSGAVLGGVIVAPKASELVFPLALAVEHRLTVDQVAAAFAVYPSLVGSITDAAKAMHRVG</sequence>
<feature type="binding site" evidence="4">
    <location>
        <position position="287"/>
    </location>
    <ligand>
        <name>NAD(+)</name>
        <dbReference type="ChEBI" id="CHEBI:57540"/>
    </ligand>
</feature>
<dbReference type="InterPro" id="IPR023753">
    <property type="entry name" value="FAD/NAD-binding_dom"/>
</dbReference>
<dbReference type="Pfam" id="PF02852">
    <property type="entry name" value="Pyr_redox_dim"/>
    <property type="match status" value="1"/>
</dbReference>
<dbReference type="GO" id="GO:0003955">
    <property type="term" value="F:NAD(P)H dehydrogenase (quinone) activity"/>
    <property type="evidence" value="ECO:0007669"/>
    <property type="project" value="TreeGrafter"/>
</dbReference>
<comment type="caution">
    <text evidence="7">The sequence shown here is derived from an EMBL/GenBank/DDBJ whole genome shotgun (WGS) entry which is preliminary data.</text>
</comment>
<dbReference type="Gene3D" id="3.30.390.30">
    <property type="match status" value="1"/>
</dbReference>
<feature type="domain" description="FAD/NAD(P)-binding" evidence="6">
    <location>
        <begin position="10"/>
        <end position="343"/>
    </location>
</feature>
<dbReference type="Gene3D" id="3.50.50.60">
    <property type="entry name" value="FAD/NAD(P)-binding domain"/>
    <property type="match status" value="2"/>
</dbReference>
<evidence type="ECO:0000313" key="8">
    <source>
        <dbReference type="Proteomes" id="UP000272503"/>
    </source>
</evidence>
<dbReference type="OrthoDB" id="4678789at2"/>
<keyword evidence="4" id="KW-0547">Nucleotide-binding</keyword>
<dbReference type="PIRSF" id="PIRSF000350">
    <property type="entry name" value="Mercury_reductase_MerA"/>
    <property type="match status" value="1"/>
</dbReference>
<reference evidence="7 8" key="1">
    <citation type="submission" date="2018-10" db="EMBL/GenBank/DDBJ databases">
        <authorList>
            <person name="Li J."/>
        </authorList>
    </citation>
    <scope>NUCLEOTIDE SEQUENCE [LARGE SCALE GENOMIC DNA]</scope>
    <source>
        <strain evidence="7 8">IF 016277</strain>
    </source>
</reference>
<evidence type="ECO:0000256" key="3">
    <source>
        <dbReference type="ARBA" id="ARBA00022827"/>
    </source>
</evidence>
<protein>
    <submittedName>
        <fullName evidence="7">NAD(P)H-quinone dehydrogenase</fullName>
    </submittedName>
</protein>
<proteinExistence type="inferred from homology"/>
<dbReference type="PANTHER" id="PTHR43014:SF1">
    <property type="entry name" value="NAD(P)H DEHYDROGENASE (QUINONE)"/>
    <property type="match status" value="1"/>
</dbReference>
<dbReference type="NCBIfam" id="NF005883">
    <property type="entry name" value="PRK07845.1"/>
    <property type="match status" value="1"/>
</dbReference>
<comment type="similarity">
    <text evidence="1">Belongs to the class-I pyridine nucleotide-disulfide oxidoreductase family.</text>
</comment>
<keyword evidence="4" id="KW-0520">NAD</keyword>
<dbReference type="GO" id="GO:0050660">
    <property type="term" value="F:flavin adenine dinucleotide binding"/>
    <property type="evidence" value="ECO:0007669"/>
    <property type="project" value="TreeGrafter"/>
</dbReference>
<gene>
    <name evidence="7" type="ORF">D9V32_07275</name>
</gene>
<feature type="binding site" evidence="4">
    <location>
        <position position="130"/>
    </location>
    <ligand>
        <name>FAD</name>
        <dbReference type="ChEBI" id="CHEBI:57692"/>
    </ligand>
</feature>
<name>A0A3L7A754_9MICO</name>
<evidence type="ECO:0000259" key="5">
    <source>
        <dbReference type="Pfam" id="PF02852"/>
    </source>
</evidence>
<dbReference type="PRINTS" id="PR00411">
    <property type="entry name" value="PNDRDTASEI"/>
</dbReference>
<dbReference type="AlphaFoldDB" id="A0A3L7A754"/>
<evidence type="ECO:0000256" key="4">
    <source>
        <dbReference type="PIRSR" id="PIRSR000350-3"/>
    </source>
</evidence>
<evidence type="ECO:0000313" key="7">
    <source>
        <dbReference type="EMBL" id="RLP75954.1"/>
    </source>
</evidence>
<evidence type="ECO:0000256" key="2">
    <source>
        <dbReference type="ARBA" id="ARBA00022630"/>
    </source>
</evidence>
<organism evidence="7 8">
    <name type="scientific">Mycetocola tolaasinivorans</name>
    <dbReference type="NCBI Taxonomy" id="76635"/>
    <lineage>
        <taxon>Bacteria</taxon>
        <taxon>Bacillati</taxon>
        <taxon>Actinomycetota</taxon>
        <taxon>Actinomycetes</taxon>
        <taxon>Micrococcales</taxon>
        <taxon>Microbacteriaceae</taxon>
        <taxon>Mycetocola</taxon>
    </lineage>
</organism>
<feature type="domain" description="Pyridine nucleotide-disulphide oxidoreductase dimerisation" evidence="5">
    <location>
        <begin position="364"/>
        <end position="471"/>
    </location>
</feature>
<dbReference type="Pfam" id="PF07992">
    <property type="entry name" value="Pyr_redox_2"/>
    <property type="match status" value="1"/>
</dbReference>
<dbReference type="PRINTS" id="PR00368">
    <property type="entry name" value="FADPNR"/>
</dbReference>
<keyword evidence="3 4" id="KW-0274">FAD</keyword>
<feature type="binding site" evidence="4">
    <location>
        <begin position="200"/>
        <end position="207"/>
    </location>
    <ligand>
        <name>NAD(+)</name>
        <dbReference type="ChEBI" id="CHEBI:57540"/>
    </ligand>
</feature>
<dbReference type="SUPFAM" id="SSF55424">
    <property type="entry name" value="FAD/NAD-linked reductases, dimerisation (C-terminal) domain"/>
    <property type="match status" value="1"/>
</dbReference>
<dbReference type="Proteomes" id="UP000272503">
    <property type="component" value="Unassembled WGS sequence"/>
</dbReference>
<evidence type="ECO:0000259" key="6">
    <source>
        <dbReference type="Pfam" id="PF07992"/>
    </source>
</evidence>
<dbReference type="InterPro" id="IPR036188">
    <property type="entry name" value="FAD/NAD-bd_sf"/>
</dbReference>
<dbReference type="SUPFAM" id="SSF51905">
    <property type="entry name" value="FAD/NAD(P)-binding domain"/>
    <property type="match status" value="1"/>
</dbReference>